<evidence type="ECO:0008006" key="4">
    <source>
        <dbReference type="Google" id="ProtNLM"/>
    </source>
</evidence>
<evidence type="ECO:0000313" key="3">
    <source>
        <dbReference type="Proteomes" id="UP000054217"/>
    </source>
</evidence>
<feature type="region of interest" description="Disordered" evidence="1">
    <location>
        <begin position="279"/>
        <end position="301"/>
    </location>
</feature>
<protein>
    <recommendedName>
        <fullName evidence="4">CCHC-type domain-containing protein</fullName>
    </recommendedName>
</protein>
<sequence>MLGLKIPCRGSPEAPSFSGRPEDLRSYFDDIIDFCDRFGLSDGLARIKFALKYAPFESADLWSHLTESSNGDWARFTLEVTQQYPELQEVARNKFYKLRKVLASSVTISISSLGEYYRIFHRFSLSLEKEHGPQPHLTSVFFYGFPPEFRQELLEFHDPPAQTFTLPSLIAAAGRVLALGNGLWKSRKVNSSRAQPSRASDNHSPRRLYSFCFFCGISGHIRAGCHSFKLYLASGKCLLVNGRVVLPTGLEIPHEVAGRTLRDRLDNWSSLTSQFETRRGSSLARSLSPTAAPSRSVFDTPSRVPARTSIVYPQTLPAIQLKPVVPDPPAVQSHCSSAERSRSSPHAQPQSRWPCGRGQSPSRPCSRSHSQTRTGSYTRSKDDFIPVQSYARSLKQRRARRRSCSYSTNSSPPSSSSSSSSRSRSRSQSRKVTSYVRSKPKRSRSRSRTPRCSRRAR</sequence>
<gene>
    <name evidence="2" type="ORF">M404DRAFT_1007802</name>
</gene>
<feature type="compositionally biased region" description="Polar residues" evidence="1">
    <location>
        <begin position="359"/>
        <end position="378"/>
    </location>
</feature>
<dbReference type="HOGENOM" id="CLU_050409_0_0_1"/>
<evidence type="ECO:0000256" key="1">
    <source>
        <dbReference type="SAM" id="MobiDB-lite"/>
    </source>
</evidence>
<accession>A0A0C3N1Y8</accession>
<dbReference type="InParanoid" id="A0A0C3N1Y8"/>
<feature type="region of interest" description="Disordered" evidence="1">
    <location>
        <begin position="324"/>
        <end position="457"/>
    </location>
</feature>
<dbReference type="AlphaFoldDB" id="A0A0C3N1Y8"/>
<proteinExistence type="predicted"/>
<dbReference type="EMBL" id="KN832077">
    <property type="protein sequence ID" value="KIN95089.1"/>
    <property type="molecule type" value="Genomic_DNA"/>
</dbReference>
<dbReference type="Proteomes" id="UP000054217">
    <property type="component" value="Unassembled WGS sequence"/>
</dbReference>
<feature type="compositionally biased region" description="Low complexity" evidence="1">
    <location>
        <begin position="404"/>
        <end position="422"/>
    </location>
</feature>
<feature type="compositionally biased region" description="Polar residues" evidence="1">
    <location>
        <begin position="283"/>
        <end position="299"/>
    </location>
</feature>
<keyword evidence="3" id="KW-1185">Reference proteome</keyword>
<dbReference type="STRING" id="870435.A0A0C3N1Y8"/>
<reference evidence="2 3" key="1">
    <citation type="submission" date="2014-04" db="EMBL/GenBank/DDBJ databases">
        <authorList>
            <consortium name="DOE Joint Genome Institute"/>
            <person name="Kuo A."/>
            <person name="Kohler A."/>
            <person name="Costa M.D."/>
            <person name="Nagy L.G."/>
            <person name="Floudas D."/>
            <person name="Copeland A."/>
            <person name="Barry K.W."/>
            <person name="Cichocki N."/>
            <person name="Veneault-Fourrey C."/>
            <person name="LaButti K."/>
            <person name="Lindquist E.A."/>
            <person name="Lipzen A."/>
            <person name="Lundell T."/>
            <person name="Morin E."/>
            <person name="Murat C."/>
            <person name="Sun H."/>
            <person name="Tunlid A."/>
            <person name="Henrissat B."/>
            <person name="Grigoriev I.V."/>
            <person name="Hibbett D.S."/>
            <person name="Martin F."/>
            <person name="Nordberg H.P."/>
            <person name="Cantor M.N."/>
            <person name="Hua S.X."/>
        </authorList>
    </citation>
    <scope>NUCLEOTIDE SEQUENCE [LARGE SCALE GENOMIC DNA]</scope>
    <source>
        <strain evidence="2 3">Marx 270</strain>
    </source>
</reference>
<reference evidence="3" key="2">
    <citation type="submission" date="2015-01" db="EMBL/GenBank/DDBJ databases">
        <title>Evolutionary Origins and Diversification of the Mycorrhizal Mutualists.</title>
        <authorList>
            <consortium name="DOE Joint Genome Institute"/>
            <consortium name="Mycorrhizal Genomics Consortium"/>
            <person name="Kohler A."/>
            <person name="Kuo A."/>
            <person name="Nagy L.G."/>
            <person name="Floudas D."/>
            <person name="Copeland A."/>
            <person name="Barry K.W."/>
            <person name="Cichocki N."/>
            <person name="Veneault-Fourrey C."/>
            <person name="LaButti K."/>
            <person name="Lindquist E.A."/>
            <person name="Lipzen A."/>
            <person name="Lundell T."/>
            <person name="Morin E."/>
            <person name="Murat C."/>
            <person name="Riley R."/>
            <person name="Ohm R."/>
            <person name="Sun H."/>
            <person name="Tunlid A."/>
            <person name="Henrissat B."/>
            <person name="Grigoriev I.V."/>
            <person name="Hibbett D.S."/>
            <person name="Martin F."/>
        </authorList>
    </citation>
    <scope>NUCLEOTIDE SEQUENCE [LARGE SCALE GENOMIC DNA]</scope>
    <source>
        <strain evidence="3">Marx 270</strain>
    </source>
</reference>
<name>A0A0C3N1Y8_PISTI</name>
<organism evidence="2 3">
    <name type="scientific">Pisolithus tinctorius Marx 270</name>
    <dbReference type="NCBI Taxonomy" id="870435"/>
    <lineage>
        <taxon>Eukaryota</taxon>
        <taxon>Fungi</taxon>
        <taxon>Dikarya</taxon>
        <taxon>Basidiomycota</taxon>
        <taxon>Agaricomycotina</taxon>
        <taxon>Agaricomycetes</taxon>
        <taxon>Agaricomycetidae</taxon>
        <taxon>Boletales</taxon>
        <taxon>Sclerodermatineae</taxon>
        <taxon>Pisolithaceae</taxon>
        <taxon>Pisolithus</taxon>
    </lineage>
</organism>
<feature type="compositionally biased region" description="Basic residues" evidence="1">
    <location>
        <begin position="394"/>
        <end position="403"/>
    </location>
</feature>
<feature type="compositionally biased region" description="Basic residues" evidence="1">
    <location>
        <begin position="438"/>
        <end position="457"/>
    </location>
</feature>
<evidence type="ECO:0000313" key="2">
    <source>
        <dbReference type="EMBL" id="KIN95089.1"/>
    </source>
</evidence>
<dbReference type="OrthoDB" id="3252634at2759"/>